<protein>
    <submittedName>
        <fullName evidence="5">Glycosyltransferase Family 2 protein</fullName>
    </submittedName>
</protein>
<keyword evidence="2" id="KW-0812">Transmembrane</keyword>
<dbReference type="InterPro" id="IPR029044">
    <property type="entry name" value="Nucleotide-diphossugar_trans"/>
</dbReference>
<feature type="domain" description="NAD-dependent epimerase/dehydratase" evidence="4">
    <location>
        <begin position="10"/>
        <end position="267"/>
    </location>
</feature>
<sequence>MSNVSDKRVILITGGNGFIGSNVAKRLHDQGHYVRIIDLWDDQTFRVYKNTSEFCSEFIEGDIRSLETCRKLFIKNDVKWVFHFAVIKGGFGVINSKDDFVIYQENHLMSLNILQASIDSNVDKFFYASSACVYPCNKHNENLKLKESDTWNCVERDSKPQDFCGVEKLNTEIFISSLIGSPTSLQSNKTTRKFPQFKIARLHNIYGEGAIWYGGREKVPADLLRNVICSNKYTRENTIEIWGNGKQERSFLYIEDCVEVIIKFMEGDLDLTLNIGSEESIGIEELAYIAFGTIGVSHEKVTLKRVQDKNPSDANNKSFDNTLIKKYLNWSPKYSIQEGMKKTSLWIQQELENQHHQYKDNSIGWNELVNSYLESKMNVLTYHNEIITFGVLLLITSQGSTKPEDCLENLTTFLKSLADTSQQDIQDRIGETKYKIKIFIGIDRNDFLFRLIKNNSVGKIFYKYGLTDIDITEFNLLPYSTCDIWGELARKAYKNNCDYFVLFGNDRNDIIIETDGWMNKFHEAYCKISIQNKVPCKFGCVTFTDISFPGFPKFPVIGRVHLDIFNGDIFPQQKFQIQDVYYYLFQIYRRWGCSIILQDVKIQNFVSKITHEQIYEKWHHSDWKFDILDNSVDRVEKWLKKNCKTPIQKLLTLDIVVPSYRVNFKYLYPIINLEIPLTMSTIIFIIIDDPNSSNNIILKRLYEKDPFIRVKVNKTNLGVSSSRNRGLYESNADYILFLDDDVTPEKNILIECEKVIKEHPTTCGFIGSSKFPPANKNIFKSAIILSGVTFFWEIAEIWDGDIPWGIAGNLLIRRYKDNILFDPNFPKTGGGEDIDFCLKKREYFIKNVENGKGFQGAPNIKVTHHWWNDGERYYWRFYKWAKGDGALIKMHPNLAYNDIVPNSAELLLGTALIFFATMIFFLLNAIFYDIKIINIFTILTFLSIPLVIISNIIYDIHLHVFIQPFKRVPTIGGYRYILAIIESSFIRIMNEFGRLMGHIERKEWNCIGKRFDWFAKKNGGTMKDEINTNSRKFFIWVSLMVFSFSLVIINDLS</sequence>
<reference evidence="5 6" key="1">
    <citation type="submission" date="2018-06" db="EMBL/GenBank/DDBJ databases">
        <title>Comparative genomics reveals the genomic features of Rhizophagus irregularis, R. cerebriforme, R. diaphanum and Gigaspora rosea, and their symbiotic lifestyle signature.</title>
        <authorList>
            <person name="Morin E."/>
            <person name="San Clemente H."/>
            <person name="Chen E.C.H."/>
            <person name="De La Providencia I."/>
            <person name="Hainaut M."/>
            <person name="Kuo A."/>
            <person name="Kohler A."/>
            <person name="Murat C."/>
            <person name="Tang N."/>
            <person name="Roy S."/>
            <person name="Loubradou J."/>
            <person name="Henrissat B."/>
            <person name="Grigoriev I.V."/>
            <person name="Corradi N."/>
            <person name="Roux C."/>
            <person name="Martin F.M."/>
        </authorList>
    </citation>
    <scope>NUCLEOTIDE SEQUENCE [LARGE SCALE GENOMIC DNA]</scope>
    <source>
        <strain evidence="5 6">DAOM 227022</strain>
    </source>
</reference>
<keyword evidence="2" id="KW-1133">Transmembrane helix</keyword>
<evidence type="ECO:0000256" key="2">
    <source>
        <dbReference type="SAM" id="Phobius"/>
    </source>
</evidence>
<accession>A0A397TL24</accession>
<keyword evidence="2" id="KW-0472">Membrane</keyword>
<dbReference type="InterPro" id="IPR036291">
    <property type="entry name" value="NAD(P)-bd_dom_sf"/>
</dbReference>
<dbReference type="Gene3D" id="3.90.550.10">
    <property type="entry name" value="Spore Coat Polysaccharide Biosynthesis Protein SpsA, Chain A"/>
    <property type="match status" value="1"/>
</dbReference>
<comment type="similarity">
    <text evidence="1">Belongs to the NAD(P)-dependent epimerase/dehydratase family.</text>
</comment>
<feature type="transmembrane region" description="Helical" evidence="2">
    <location>
        <begin position="974"/>
        <end position="992"/>
    </location>
</feature>
<dbReference type="Pfam" id="PF01370">
    <property type="entry name" value="Epimerase"/>
    <property type="match status" value="1"/>
</dbReference>
<dbReference type="EMBL" id="QKYT01000027">
    <property type="protein sequence ID" value="RIA97616.1"/>
    <property type="molecule type" value="Genomic_DNA"/>
</dbReference>
<evidence type="ECO:0000313" key="6">
    <source>
        <dbReference type="Proteomes" id="UP000265703"/>
    </source>
</evidence>
<keyword evidence="5" id="KW-0808">Transferase</keyword>
<dbReference type="PANTHER" id="PTHR43000">
    <property type="entry name" value="DTDP-D-GLUCOSE 4,6-DEHYDRATASE-RELATED"/>
    <property type="match status" value="1"/>
</dbReference>
<dbReference type="OrthoDB" id="331544at2759"/>
<evidence type="ECO:0000259" key="4">
    <source>
        <dbReference type="Pfam" id="PF01370"/>
    </source>
</evidence>
<evidence type="ECO:0000259" key="3">
    <source>
        <dbReference type="Pfam" id="PF00535"/>
    </source>
</evidence>
<evidence type="ECO:0000313" key="5">
    <source>
        <dbReference type="EMBL" id="RIA97616.1"/>
    </source>
</evidence>
<dbReference type="Gene3D" id="3.90.25.10">
    <property type="entry name" value="UDP-galactose 4-epimerase, domain 1"/>
    <property type="match status" value="1"/>
</dbReference>
<name>A0A397TL24_9GLOM</name>
<organism evidence="5 6">
    <name type="scientific">Glomus cerebriforme</name>
    <dbReference type="NCBI Taxonomy" id="658196"/>
    <lineage>
        <taxon>Eukaryota</taxon>
        <taxon>Fungi</taxon>
        <taxon>Fungi incertae sedis</taxon>
        <taxon>Mucoromycota</taxon>
        <taxon>Glomeromycotina</taxon>
        <taxon>Glomeromycetes</taxon>
        <taxon>Glomerales</taxon>
        <taxon>Glomeraceae</taxon>
        <taxon>Glomus</taxon>
    </lineage>
</organism>
<dbReference type="Proteomes" id="UP000265703">
    <property type="component" value="Unassembled WGS sequence"/>
</dbReference>
<feature type="transmembrane region" description="Helical" evidence="2">
    <location>
        <begin position="935"/>
        <end position="954"/>
    </location>
</feature>
<feature type="transmembrane region" description="Helical" evidence="2">
    <location>
        <begin position="906"/>
        <end position="928"/>
    </location>
</feature>
<feature type="transmembrane region" description="Helical" evidence="2">
    <location>
        <begin position="1033"/>
        <end position="1050"/>
    </location>
</feature>
<feature type="domain" description="Glycosyltransferase 2-like" evidence="3">
    <location>
        <begin position="655"/>
        <end position="768"/>
    </location>
</feature>
<dbReference type="Pfam" id="PF00535">
    <property type="entry name" value="Glycos_transf_2"/>
    <property type="match status" value="1"/>
</dbReference>
<dbReference type="CDD" id="cd00761">
    <property type="entry name" value="Glyco_tranf_GTA_type"/>
    <property type="match status" value="1"/>
</dbReference>
<dbReference type="GO" id="GO:0016740">
    <property type="term" value="F:transferase activity"/>
    <property type="evidence" value="ECO:0007669"/>
    <property type="project" value="UniProtKB-KW"/>
</dbReference>
<comment type="caution">
    <text evidence="5">The sequence shown here is derived from an EMBL/GenBank/DDBJ whole genome shotgun (WGS) entry which is preliminary data.</text>
</comment>
<gene>
    <name evidence="5" type="ORF">C1645_752017</name>
</gene>
<dbReference type="SUPFAM" id="SSF51735">
    <property type="entry name" value="NAD(P)-binding Rossmann-fold domains"/>
    <property type="match status" value="1"/>
</dbReference>
<dbReference type="SUPFAM" id="SSF53448">
    <property type="entry name" value="Nucleotide-diphospho-sugar transferases"/>
    <property type="match status" value="1"/>
</dbReference>
<dbReference type="AlphaFoldDB" id="A0A397TL24"/>
<keyword evidence="6" id="KW-1185">Reference proteome</keyword>
<dbReference type="STRING" id="658196.A0A397TL24"/>
<dbReference type="InterPro" id="IPR001509">
    <property type="entry name" value="Epimerase_deHydtase"/>
</dbReference>
<dbReference type="InterPro" id="IPR001173">
    <property type="entry name" value="Glyco_trans_2-like"/>
</dbReference>
<proteinExistence type="inferred from homology"/>
<evidence type="ECO:0000256" key="1">
    <source>
        <dbReference type="ARBA" id="ARBA00007637"/>
    </source>
</evidence>
<dbReference type="Gene3D" id="3.40.50.720">
    <property type="entry name" value="NAD(P)-binding Rossmann-like Domain"/>
    <property type="match status" value="1"/>
</dbReference>